<reference evidence="2 3" key="1">
    <citation type="submission" date="2024-03" db="EMBL/GenBank/DDBJ databases">
        <title>Adaptation during the transition from Ophiocordyceps entomopathogen to insect associate is accompanied by gene loss and intensified selection.</title>
        <authorList>
            <person name="Ward C.M."/>
            <person name="Onetto C.A."/>
            <person name="Borneman A.R."/>
        </authorList>
    </citation>
    <scope>NUCLEOTIDE SEQUENCE [LARGE SCALE GENOMIC DNA]</scope>
    <source>
        <strain evidence="2">AWRI1</strain>
        <tissue evidence="2">Single Adult Female</tissue>
    </source>
</reference>
<evidence type="ECO:0000313" key="2">
    <source>
        <dbReference type="EMBL" id="KAK7580731.1"/>
    </source>
</evidence>
<feature type="compositionally biased region" description="Polar residues" evidence="1">
    <location>
        <begin position="36"/>
        <end position="45"/>
    </location>
</feature>
<gene>
    <name evidence="2" type="ORF">V9T40_001360</name>
</gene>
<dbReference type="Proteomes" id="UP001367676">
    <property type="component" value="Unassembled WGS sequence"/>
</dbReference>
<feature type="region of interest" description="Disordered" evidence="1">
    <location>
        <begin position="1"/>
        <end position="79"/>
    </location>
</feature>
<comment type="caution">
    <text evidence="2">The sequence shown here is derived from an EMBL/GenBank/DDBJ whole genome shotgun (WGS) entry which is preliminary data.</text>
</comment>
<protein>
    <submittedName>
        <fullName evidence="2">Uncharacterized protein</fullName>
    </submittedName>
</protein>
<dbReference type="EMBL" id="JBBCAQ010000034">
    <property type="protein sequence ID" value="KAK7580731.1"/>
    <property type="molecule type" value="Genomic_DNA"/>
</dbReference>
<proteinExistence type="predicted"/>
<sequence length="79" mass="9101">MSCRVDVMSGKCVQKTEPEPTSRLPYFKKKKPRDSSPPNKLSFNRENLRKRKEPAGSVANASEFDSGLKFKRKKKIEQE</sequence>
<keyword evidence="3" id="KW-1185">Reference proteome</keyword>
<organism evidence="2 3">
    <name type="scientific">Parthenolecanium corni</name>
    <dbReference type="NCBI Taxonomy" id="536013"/>
    <lineage>
        <taxon>Eukaryota</taxon>
        <taxon>Metazoa</taxon>
        <taxon>Ecdysozoa</taxon>
        <taxon>Arthropoda</taxon>
        <taxon>Hexapoda</taxon>
        <taxon>Insecta</taxon>
        <taxon>Pterygota</taxon>
        <taxon>Neoptera</taxon>
        <taxon>Paraneoptera</taxon>
        <taxon>Hemiptera</taxon>
        <taxon>Sternorrhyncha</taxon>
        <taxon>Coccoidea</taxon>
        <taxon>Coccidae</taxon>
        <taxon>Parthenolecanium</taxon>
    </lineage>
</organism>
<evidence type="ECO:0000313" key="3">
    <source>
        <dbReference type="Proteomes" id="UP001367676"/>
    </source>
</evidence>
<dbReference type="AlphaFoldDB" id="A0AAN9TCP4"/>
<accession>A0AAN9TCP4</accession>
<evidence type="ECO:0000256" key="1">
    <source>
        <dbReference type="SAM" id="MobiDB-lite"/>
    </source>
</evidence>
<feature type="compositionally biased region" description="Basic residues" evidence="1">
    <location>
        <begin position="69"/>
        <end position="79"/>
    </location>
</feature>
<name>A0AAN9TCP4_9HEMI</name>